<gene>
    <name evidence="1" type="ORF">KZC51_04160</name>
</gene>
<dbReference type="Proteomes" id="UP001300096">
    <property type="component" value="Unassembled WGS sequence"/>
</dbReference>
<comment type="caution">
    <text evidence="1">The sequence shown here is derived from an EMBL/GenBank/DDBJ whole genome shotgun (WGS) entry which is preliminary data.</text>
</comment>
<evidence type="ECO:0000313" key="1">
    <source>
        <dbReference type="EMBL" id="MCK2035323.1"/>
    </source>
</evidence>
<sequence length="108" mass="11800">MSESPVPIDESTDSDVVIAVVRSGGIAGISRRWRIEAAPADAPEWIALIDSCPWDAHTDAATGADRFVWSIRARTPAEHHERELPDSELAGPWLDLVKAVRDASRNTD</sequence>
<protein>
    <submittedName>
        <fullName evidence="1">Uncharacterized protein</fullName>
    </submittedName>
</protein>
<organism evidence="1 2">
    <name type="scientific">Microbacterium croceum</name>
    <dbReference type="NCBI Taxonomy" id="2851645"/>
    <lineage>
        <taxon>Bacteria</taxon>
        <taxon>Bacillati</taxon>
        <taxon>Actinomycetota</taxon>
        <taxon>Actinomycetes</taxon>
        <taxon>Micrococcales</taxon>
        <taxon>Microbacteriaceae</taxon>
        <taxon>Microbacterium</taxon>
    </lineage>
</organism>
<accession>A0ABT0FB88</accession>
<evidence type="ECO:0000313" key="2">
    <source>
        <dbReference type="Proteomes" id="UP001300096"/>
    </source>
</evidence>
<keyword evidence="2" id="KW-1185">Reference proteome</keyword>
<name>A0ABT0FB88_9MICO</name>
<dbReference type="Pfam" id="PF20242">
    <property type="entry name" value="Emfourin"/>
    <property type="match status" value="1"/>
</dbReference>
<reference evidence="1 2" key="1">
    <citation type="submission" date="2021-06" db="EMBL/GenBank/DDBJ databases">
        <title>Genome-based taxonomic framework of Microbacterium strains isolated from marine environment, the description of four new species and reclassification of four preexisting species.</title>
        <authorList>
            <person name="Lee S.D."/>
            <person name="Kim S.-M."/>
            <person name="Byeon Y.-S."/>
            <person name="Yang H.L."/>
            <person name="Kim I.S."/>
        </authorList>
    </citation>
    <scope>NUCLEOTIDE SEQUENCE [LARGE SCALE GENOMIC DNA]</scope>
    <source>
        <strain evidence="1 2">SSW1-49</strain>
    </source>
</reference>
<dbReference type="RefSeq" id="WP_247628751.1">
    <property type="nucleotide sequence ID" value="NZ_JAHWXN010000001.1"/>
</dbReference>
<proteinExistence type="predicted"/>
<dbReference type="EMBL" id="JAHWXN010000001">
    <property type="protein sequence ID" value="MCK2035323.1"/>
    <property type="molecule type" value="Genomic_DNA"/>
</dbReference>
<dbReference type="InterPro" id="IPR049457">
    <property type="entry name" value="Emfourin"/>
</dbReference>